<dbReference type="GO" id="GO:0005737">
    <property type="term" value="C:cytoplasm"/>
    <property type="evidence" value="ECO:0007669"/>
    <property type="project" value="TreeGrafter"/>
</dbReference>
<name>A0A0G4HIP8_9ALVE</name>
<dbReference type="PROSITE" id="PS50830">
    <property type="entry name" value="TNASE_3"/>
    <property type="match status" value="1"/>
</dbReference>
<dbReference type="Pfam" id="PF00565">
    <property type="entry name" value="SNase"/>
    <property type="match status" value="1"/>
</dbReference>
<accession>A0A0G4HIP8</accession>
<gene>
    <name evidence="6" type="ORF">Cvel_6974</name>
</gene>
<feature type="domain" description="TNase-like" evidence="5">
    <location>
        <begin position="50"/>
        <end position="172"/>
    </location>
</feature>
<evidence type="ECO:0000313" key="6">
    <source>
        <dbReference type="EMBL" id="CEM43891.1"/>
    </source>
</evidence>
<dbReference type="EMBL" id="CDMZ01002787">
    <property type="protein sequence ID" value="CEM43891.1"/>
    <property type="molecule type" value="Genomic_DNA"/>
</dbReference>
<dbReference type="InterPro" id="IPR016071">
    <property type="entry name" value="Staphylococal_nuclease_OB-fold"/>
</dbReference>
<dbReference type="PANTHER" id="PTHR12302">
    <property type="entry name" value="EBNA2 BINDING PROTEIN P100"/>
    <property type="match status" value="1"/>
</dbReference>
<protein>
    <recommendedName>
        <fullName evidence="5">TNase-like domain-containing protein</fullName>
    </recommendedName>
</protein>
<evidence type="ECO:0000256" key="3">
    <source>
        <dbReference type="ARBA" id="ARBA00022801"/>
    </source>
</evidence>
<dbReference type="GO" id="GO:0016787">
    <property type="term" value="F:hydrolase activity"/>
    <property type="evidence" value="ECO:0007669"/>
    <property type="project" value="UniProtKB-KW"/>
</dbReference>
<reference evidence="6" key="1">
    <citation type="submission" date="2014-11" db="EMBL/GenBank/DDBJ databases">
        <authorList>
            <person name="Otto D Thomas"/>
            <person name="Naeem Raeece"/>
        </authorList>
    </citation>
    <scope>NUCLEOTIDE SEQUENCE</scope>
</reference>
<evidence type="ECO:0000256" key="2">
    <source>
        <dbReference type="ARBA" id="ARBA00022759"/>
    </source>
</evidence>
<dbReference type="InterPro" id="IPR035437">
    <property type="entry name" value="SNase_OB-fold_sf"/>
</dbReference>
<feature type="region of interest" description="Disordered" evidence="4">
    <location>
        <begin position="1"/>
        <end position="36"/>
    </location>
</feature>
<dbReference type="AlphaFoldDB" id="A0A0G4HIP8"/>
<evidence type="ECO:0000259" key="5">
    <source>
        <dbReference type="PROSITE" id="PS50830"/>
    </source>
</evidence>
<dbReference type="Gene3D" id="2.40.50.90">
    <property type="match status" value="1"/>
</dbReference>
<evidence type="ECO:0000256" key="1">
    <source>
        <dbReference type="ARBA" id="ARBA00022722"/>
    </source>
</evidence>
<keyword evidence="2" id="KW-0255">Endonuclease</keyword>
<organism evidence="6">
    <name type="scientific">Chromera velia CCMP2878</name>
    <dbReference type="NCBI Taxonomy" id="1169474"/>
    <lineage>
        <taxon>Eukaryota</taxon>
        <taxon>Sar</taxon>
        <taxon>Alveolata</taxon>
        <taxon>Colpodellida</taxon>
        <taxon>Chromeraceae</taxon>
        <taxon>Chromera</taxon>
    </lineage>
</organism>
<sequence>MGCKCSVLQKEEEEGPRQETETGGFRPSQRPSSSNVVTPGKIAIVKKCHHVYDGDTLTLDGGQRVRFLGIDTPEIKQHQPFAIEARDFVTELCAGKELYLEHDGQAKDHYGRLLAYVFVKQADGTFLCVNEAVVRAGFAGYYHPGQKSLRHEAALRAALKDARDARRGQWAAFVSRGTVYATRNGKAYHKHGCRHLHNSKHLKEFEEGAAIEAGLSACRTCLAD</sequence>
<keyword evidence="3" id="KW-0378">Hydrolase</keyword>
<keyword evidence="1" id="KW-0540">Nuclease</keyword>
<dbReference type="PANTHER" id="PTHR12302:SF3">
    <property type="entry name" value="SERINE_THREONINE-PROTEIN KINASE 31"/>
    <property type="match status" value="1"/>
</dbReference>
<dbReference type="VEuPathDB" id="CryptoDB:Cvel_6974"/>
<dbReference type="SUPFAM" id="SSF50199">
    <property type="entry name" value="Staphylococcal nuclease"/>
    <property type="match status" value="1"/>
</dbReference>
<dbReference type="GO" id="GO:0004519">
    <property type="term" value="F:endonuclease activity"/>
    <property type="evidence" value="ECO:0007669"/>
    <property type="project" value="UniProtKB-KW"/>
</dbReference>
<proteinExistence type="predicted"/>
<dbReference type="SMART" id="SM00318">
    <property type="entry name" value="SNc"/>
    <property type="match status" value="1"/>
</dbReference>
<evidence type="ECO:0000256" key="4">
    <source>
        <dbReference type="SAM" id="MobiDB-lite"/>
    </source>
</evidence>